<keyword evidence="2" id="KW-1185">Reference proteome</keyword>
<dbReference type="Gene3D" id="3.40.50.1820">
    <property type="entry name" value="alpha/beta hydrolase"/>
    <property type="match status" value="1"/>
</dbReference>
<dbReference type="InterPro" id="IPR008547">
    <property type="entry name" value="DUF829_TMEM53"/>
</dbReference>
<sequence length="322" mass="36609">MIKRTTLGAFRVINSGPFLGPISQQKRCFLTRHVPETRMVIHALSAKEGDETKTIVLSDAAVDEKKPVVLILGWAGALQRHIDKYAEIYTSQGYRVVSLTPPCYTYRIPNSRIGFYISPLFRAVDAKPGDFRTYDKCPIVVHSMSMNGIRALASFWKWTEVEQRTDLRERIKGIIFDSAPSRCTGKQEAVGMVVSTPPLEGFHGVSHETRIKVVSVWVNFRNAIAIPLSATVPFLRSMLSLFYYMIDKMKLPRDQLFLYSSADDMVKAKNVEKFMKAQVKKGANVDSVNFGDSAHVRHFSDHPLEYRQKCLQFVRHIEAVYK</sequence>
<name>A0A8S1GP96_9PELO</name>
<gene>
    <name evidence="1" type="ORF">CAUJ_LOCUS471</name>
</gene>
<accession>A0A8S1GP96</accession>
<reference evidence="1" key="1">
    <citation type="submission" date="2020-10" db="EMBL/GenBank/DDBJ databases">
        <authorList>
            <person name="Kikuchi T."/>
        </authorList>
    </citation>
    <scope>NUCLEOTIDE SEQUENCE</scope>
    <source>
        <strain evidence="1">NKZ352</strain>
    </source>
</reference>
<dbReference type="OrthoDB" id="77878at2759"/>
<dbReference type="Proteomes" id="UP000835052">
    <property type="component" value="Unassembled WGS sequence"/>
</dbReference>
<organism evidence="1 2">
    <name type="scientific">Caenorhabditis auriculariae</name>
    <dbReference type="NCBI Taxonomy" id="2777116"/>
    <lineage>
        <taxon>Eukaryota</taxon>
        <taxon>Metazoa</taxon>
        <taxon>Ecdysozoa</taxon>
        <taxon>Nematoda</taxon>
        <taxon>Chromadorea</taxon>
        <taxon>Rhabditida</taxon>
        <taxon>Rhabditina</taxon>
        <taxon>Rhabditomorpha</taxon>
        <taxon>Rhabditoidea</taxon>
        <taxon>Rhabditidae</taxon>
        <taxon>Peloderinae</taxon>
        <taxon>Caenorhabditis</taxon>
    </lineage>
</organism>
<proteinExistence type="predicted"/>
<protein>
    <recommendedName>
        <fullName evidence="3">Transmembrane protein 53</fullName>
    </recommendedName>
</protein>
<dbReference type="PANTHER" id="PTHR12265">
    <property type="entry name" value="TRANSMEMBRANE PROTEIN 53"/>
    <property type="match status" value="1"/>
</dbReference>
<dbReference type="PANTHER" id="PTHR12265:SF6">
    <property type="entry name" value="TRANSMEMBRANE PROTEIN 53"/>
    <property type="match status" value="1"/>
</dbReference>
<dbReference type="EMBL" id="CAJGYM010000001">
    <property type="protein sequence ID" value="CAD6184552.1"/>
    <property type="molecule type" value="Genomic_DNA"/>
</dbReference>
<evidence type="ECO:0000313" key="2">
    <source>
        <dbReference type="Proteomes" id="UP000835052"/>
    </source>
</evidence>
<dbReference type="AlphaFoldDB" id="A0A8S1GP96"/>
<dbReference type="InterPro" id="IPR029058">
    <property type="entry name" value="AB_hydrolase_fold"/>
</dbReference>
<comment type="caution">
    <text evidence="1">The sequence shown here is derived from an EMBL/GenBank/DDBJ whole genome shotgun (WGS) entry which is preliminary data.</text>
</comment>
<dbReference type="Pfam" id="PF05705">
    <property type="entry name" value="DUF829"/>
    <property type="match status" value="1"/>
</dbReference>
<evidence type="ECO:0008006" key="3">
    <source>
        <dbReference type="Google" id="ProtNLM"/>
    </source>
</evidence>
<dbReference type="SUPFAM" id="SSF53474">
    <property type="entry name" value="alpha/beta-Hydrolases"/>
    <property type="match status" value="1"/>
</dbReference>
<evidence type="ECO:0000313" key="1">
    <source>
        <dbReference type="EMBL" id="CAD6184552.1"/>
    </source>
</evidence>